<comment type="subcellular location">
    <subcellularLocation>
        <location evidence="1">Membrane</location>
        <topology evidence="1">Multi-pass membrane protein</topology>
    </subcellularLocation>
</comment>
<dbReference type="InterPro" id="IPR017974">
    <property type="entry name" value="Claudin_CS"/>
</dbReference>
<organism evidence="7 8">
    <name type="scientific">Absidia repens</name>
    <dbReference type="NCBI Taxonomy" id="90262"/>
    <lineage>
        <taxon>Eukaryota</taxon>
        <taxon>Fungi</taxon>
        <taxon>Fungi incertae sedis</taxon>
        <taxon>Mucoromycota</taxon>
        <taxon>Mucoromycotina</taxon>
        <taxon>Mucoromycetes</taxon>
        <taxon>Mucorales</taxon>
        <taxon>Cunninghamellaceae</taxon>
        <taxon>Absidia</taxon>
    </lineage>
</organism>
<reference evidence="7 8" key="1">
    <citation type="submission" date="2016-07" db="EMBL/GenBank/DDBJ databases">
        <title>Pervasive Adenine N6-methylation of Active Genes in Fungi.</title>
        <authorList>
            <consortium name="DOE Joint Genome Institute"/>
            <person name="Mondo S.J."/>
            <person name="Dannebaum R.O."/>
            <person name="Kuo R.C."/>
            <person name="Labutti K."/>
            <person name="Haridas S."/>
            <person name="Kuo A."/>
            <person name="Salamov A."/>
            <person name="Ahrendt S.R."/>
            <person name="Lipzen A."/>
            <person name="Sullivan W."/>
            <person name="Andreopoulos W.B."/>
            <person name="Clum A."/>
            <person name="Lindquist E."/>
            <person name="Daum C."/>
            <person name="Ramamoorthy G.K."/>
            <person name="Gryganskyi A."/>
            <person name="Culley D."/>
            <person name="Magnuson J.K."/>
            <person name="James T.Y."/>
            <person name="O'Malley M.A."/>
            <person name="Stajich J.E."/>
            <person name="Spatafora J.W."/>
            <person name="Visel A."/>
            <person name="Grigoriev I.V."/>
        </authorList>
    </citation>
    <scope>NUCLEOTIDE SEQUENCE [LARGE SCALE GENOMIC DNA]</scope>
    <source>
        <strain evidence="7 8">NRRL 1336</strain>
    </source>
</reference>
<dbReference type="GO" id="GO:0051285">
    <property type="term" value="C:cell cortex of cell tip"/>
    <property type="evidence" value="ECO:0007669"/>
    <property type="project" value="TreeGrafter"/>
</dbReference>
<name>A0A1X2INT9_9FUNG</name>
<dbReference type="InterPro" id="IPR052413">
    <property type="entry name" value="SUR7_domain"/>
</dbReference>
<dbReference type="Gene3D" id="1.20.140.150">
    <property type="match status" value="1"/>
</dbReference>
<sequence>MISGLFSCIGCLFTFASFILNLFTVIGQLSNKTFINRLYFAQASQQTTGQNVNLGLWNYCMSNSQGVQSCSHPTPGFDWTTAPGINQALPSVHLSQGLFLGAFILFIIGLCFSFLLWVAGMPLCCVPRRSVGASMSTFIFITFLVMLTALIMELVFILRGNYLLNQADPTWTGHAGNSLWMTIGSVISLLIAFFCYGGSCCCVGKKAAVGAAGAGAAVGAKKKRGLFGRRTKVDPSDDKNADLEDAAAAGGAGAGGGRSPYNLNQSVYQSVKQHQSPQMGQQQQPYQANDGGGHYSPVVSSQGFEHQPRNDMNSPHLSGRQQGYQTPILQQSDANAGGGYN</sequence>
<dbReference type="OrthoDB" id="2327445at2759"/>
<evidence type="ECO:0000313" key="7">
    <source>
        <dbReference type="EMBL" id="ORZ18934.1"/>
    </source>
</evidence>
<feature type="transmembrane region" description="Helical" evidence="6">
    <location>
        <begin position="138"/>
        <end position="158"/>
    </location>
</feature>
<dbReference type="InterPro" id="IPR009571">
    <property type="entry name" value="SUR7/Rim9-like_fungi"/>
</dbReference>
<evidence type="ECO:0000313" key="8">
    <source>
        <dbReference type="Proteomes" id="UP000193560"/>
    </source>
</evidence>
<keyword evidence="8" id="KW-1185">Reference proteome</keyword>
<dbReference type="Proteomes" id="UP000193560">
    <property type="component" value="Unassembled WGS sequence"/>
</dbReference>
<evidence type="ECO:0000256" key="3">
    <source>
        <dbReference type="ARBA" id="ARBA00022989"/>
    </source>
</evidence>
<dbReference type="STRING" id="90262.A0A1X2INT9"/>
<dbReference type="GO" id="GO:0031505">
    <property type="term" value="P:fungal-type cell wall organization"/>
    <property type="evidence" value="ECO:0007669"/>
    <property type="project" value="TreeGrafter"/>
</dbReference>
<accession>A0A1X2INT9</accession>
<dbReference type="AlphaFoldDB" id="A0A1X2INT9"/>
<evidence type="ECO:0000256" key="2">
    <source>
        <dbReference type="ARBA" id="ARBA00022692"/>
    </source>
</evidence>
<dbReference type="EMBL" id="MCGE01000008">
    <property type="protein sequence ID" value="ORZ18934.1"/>
    <property type="molecule type" value="Genomic_DNA"/>
</dbReference>
<evidence type="ECO:0000256" key="5">
    <source>
        <dbReference type="SAM" id="MobiDB-lite"/>
    </source>
</evidence>
<dbReference type="GO" id="GO:0005886">
    <property type="term" value="C:plasma membrane"/>
    <property type="evidence" value="ECO:0007669"/>
    <property type="project" value="InterPro"/>
</dbReference>
<comment type="caution">
    <text evidence="7">The sequence shown here is derived from an EMBL/GenBank/DDBJ whole genome shotgun (WGS) entry which is preliminary data.</text>
</comment>
<dbReference type="PANTHER" id="PTHR28019">
    <property type="entry name" value="CELL MEMBRANE PROTEIN YLR413W-RELATED"/>
    <property type="match status" value="1"/>
</dbReference>
<gene>
    <name evidence="7" type="ORF">BCR42DRAFT_235094</name>
</gene>
<feature type="transmembrane region" description="Helical" evidence="6">
    <location>
        <begin position="178"/>
        <end position="196"/>
    </location>
</feature>
<keyword evidence="4 6" id="KW-0472">Membrane</keyword>
<evidence type="ECO:0000256" key="4">
    <source>
        <dbReference type="ARBA" id="ARBA00023136"/>
    </source>
</evidence>
<feature type="transmembrane region" description="Helical" evidence="6">
    <location>
        <begin position="98"/>
        <end position="126"/>
    </location>
</feature>
<evidence type="ECO:0000256" key="6">
    <source>
        <dbReference type="SAM" id="Phobius"/>
    </source>
</evidence>
<keyword evidence="2 6" id="KW-0812">Transmembrane</keyword>
<dbReference type="PANTHER" id="PTHR28019:SF2">
    <property type="entry name" value="CELL MEMBRANE PROTEIN YLR413W-RELATED"/>
    <property type="match status" value="1"/>
</dbReference>
<evidence type="ECO:0000256" key="1">
    <source>
        <dbReference type="ARBA" id="ARBA00004141"/>
    </source>
</evidence>
<feature type="compositionally biased region" description="Polar residues" evidence="5">
    <location>
        <begin position="298"/>
        <end position="334"/>
    </location>
</feature>
<proteinExistence type="predicted"/>
<feature type="transmembrane region" description="Helical" evidence="6">
    <location>
        <begin position="5"/>
        <end position="26"/>
    </location>
</feature>
<dbReference type="Pfam" id="PF06687">
    <property type="entry name" value="SUR7"/>
    <property type="match status" value="1"/>
</dbReference>
<feature type="region of interest" description="Disordered" evidence="5">
    <location>
        <begin position="269"/>
        <end position="341"/>
    </location>
</feature>
<keyword evidence="3 6" id="KW-1133">Transmembrane helix</keyword>
<dbReference type="PROSITE" id="PS01346">
    <property type="entry name" value="CLAUDIN"/>
    <property type="match status" value="1"/>
</dbReference>
<feature type="compositionally biased region" description="Low complexity" evidence="5">
    <location>
        <begin position="273"/>
        <end position="287"/>
    </location>
</feature>
<protein>
    <submittedName>
        <fullName evidence="7">SUR7/PalI family-domain-containing protein</fullName>
    </submittedName>
</protein>